<dbReference type="InterPro" id="IPR003500">
    <property type="entry name" value="RpiB_LacA_LacB"/>
</dbReference>
<name>A0A1F7HDC8_9BACT</name>
<dbReference type="GO" id="GO:0005975">
    <property type="term" value="P:carbohydrate metabolic process"/>
    <property type="evidence" value="ECO:0007669"/>
    <property type="project" value="InterPro"/>
</dbReference>
<evidence type="ECO:0000313" key="2">
    <source>
        <dbReference type="EMBL" id="OGK29208.1"/>
    </source>
</evidence>
<dbReference type="AlphaFoldDB" id="A0A1F7HDC8"/>
<dbReference type="Gene3D" id="3.40.1400.10">
    <property type="entry name" value="Sugar-phosphate isomerase, RpiB/LacA/LacB"/>
    <property type="match status" value="1"/>
</dbReference>
<feature type="non-terminal residue" evidence="2">
    <location>
        <position position="1"/>
    </location>
</feature>
<comment type="similarity">
    <text evidence="1">Belongs to the LacAB/RpiB family.</text>
</comment>
<organism evidence="2 3">
    <name type="scientific">Candidatus Roizmanbacteria bacterium RIFCSPHIGHO2_02_FULL_40_9</name>
    <dbReference type="NCBI Taxonomy" id="1802042"/>
    <lineage>
        <taxon>Bacteria</taxon>
        <taxon>Candidatus Roizmaniibacteriota</taxon>
    </lineage>
</organism>
<dbReference type="SUPFAM" id="SSF89623">
    <property type="entry name" value="Ribose/Galactose isomerase RpiB/AlsB"/>
    <property type="match status" value="1"/>
</dbReference>
<comment type="caution">
    <text evidence="2">The sequence shown here is derived from an EMBL/GenBank/DDBJ whole genome shotgun (WGS) entry which is preliminary data.</text>
</comment>
<dbReference type="Proteomes" id="UP000177027">
    <property type="component" value="Unassembled WGS sequence"/>
</dbReference>
<protein>
    <recommendedName>
        <fullName evidence="4">Ribose-5-phosphate isomerase</fullName>
    </recommendedName>
</protein>
<dbReference type="PANTHER" id="PTHR30345:SF0">
    <property type="entry name" value="DNA DAMAGE-REPAIR_TOLERATION PROTEIN DRT102"/>
    <property type="match status" value="1"/>
</dbReference>
<dbReference type="EMBL" id="MFZS01000013">
    <property type="protein sequence ID" value="OGK29208.1"/>
    <property type="molecule type" value="Genomic_DNA"/>
</dbReference>
<evidence type="ECO:0000313" key="3">
    <source>
        <dbReference type="Proteomes" id="UP000177027"/>
    </source>
</evidence>
<dbReference type="InterPro" id="IPR036569">
    <property type="entry name" value="RpiB_LacA_LacB_sf"/>
</dbReference>
<gene>
    <name evidence="2" type="ORF">A3D06_02480</name>
</gene>
<evidence type="ECO:0008006" key="4">
    <source>
        <dbReference type="Google" id="ProtNLM"/>
    </source>
</evidence>
<sequence>VIDCGNDHYDPEDDNPDFAQAVARGILKHADTPDRLTVFGIVICGSGVGVTIAVNRFKALYCALGFDVQQVQHARANDHINVLSIPSEYVTFEKAKEMVTVFLTTEPLDKDKYLRRLKKMDL</sequence>
<dbReference type="PANTHER" id="PTHR30345">
    <property type="entry name" value="RIBOSE-5-PHOSPHATE ISOMERASE B"/>
    <property type="match status" value="1"/>
</dbReference>
<accession>A0A1F7HDC8</accession>
<dbReference type="Pfam" id="PF02502">
    <property type="entry name" value="LacAB_rpiB"/>
    <property type="match status" value="1"/>
</dbReference>
<reference evidence="2 3" key="1">
    <citation type="journal article" date="2016" name="Nat. Commun.">
        <title>Thousands of microbial genomes shed light on interconnected biogeochemical processes in an aquifer system.</title>
        <authorList>
            <person name="Anantharaman K."/>
            <person name="Brown C.T."/>
            <person name="Hug L.A."/>
            <person name="Sharon I."/>
            <person name="Castelle C.J."/>
            <person name="Probst A.J."/>
            <person name="Thomas B.C."/>
            <person name="Singh A."/>
            <person name="Wilkins M.J."/>
            <person name="Karaoz U."/>
            <person name="Brodie E.L."/>
            <person name="Williams K.H."/>
            <person name="Hubbard S.S."/>
            <person name="Banfield J.F."/>
        </authorList>
    </citation>
    <scope>NUCLEOTIDE SEQUENCE [LARGE SCALE GENOMIC DNA]</scope>
</reference>
<proteinExistence type="inferred from homology"/>
<evidence type="ECO:0000256" key="1">
    <source>
        <dbReference type="ARBA" id="ARBA00008754"/>
    </source>
</evidence>
<dbReference type="GO" id="GO:0016861">
    <property type="term" value="F:intramolecular oxidoreductase activity, interconverting aldoses and ketoses"/>
    <property type="evidence" value="ECO:0007669"/>
    <property type="project" value="UniProtKB-ARBA"/>
</dbReference>